<name>A0A2V4C4I0_9FLAO</name>
<dbReference type="Proteomes" id="UP000247681">
    <property type="component" value="Unassembled WGS sequence"/>
</dbReference>
<organism evidence="1 2">
    <name type="scientific">Flavobacterium hydrophilum</name>
    <dbReference type="NCBI Taxonomy" id="2211445"/>
    <lineage>
        <taxon>Bacteria</taxon>
        <taxon>Pseudomonadati</taxon>
        <taxon>Bacteroidota</taxon>
        <taxon>Flavobacteriia</taxon>
        <taxon>Flavobacteriales</taxon>
        <taxon>Flavobacteriaceae</taxon>
        <taxon>Flavobacterium</taxon>
    </lineage>
</organism>
<proteinExistence type="predicted"/>
<evidence type="ECO:0000313" key="1">
    <source>
        <dbReference type="EMBL" id="PXY46085.1"/>
    </source>
</evidence>
<dbReference type="RefSeq" id="WP_110345097.1">
    <property type="nucleotide sequence ID" value="NZ_QJHL01000001.1"/>
</dbReference>
<reference evidence="1 2" key="1">
    <citation type="submission" date="2018-05" db="EMBL/GenBank/DDBJ databases">
        <title>Flavobacterium sp. strain IMCC34758, incomplete genome.</title>
        <authorList>
            <person name="Joung Y."/>
        </authorList>
    </citation>
    <scope>NUCLEOTIDE SEQUENCE [LARGE SCALE GENOMIC DNA]</scope>
    <source>
        <strain evidence="1 2">IMCC34758</strain>
    </source>
</reference>
<accession>A0A2V4C4I0</accession>
<dbReference type="AlphaFoldDB" id="A0A2V4C4I0"/>
<protein>
    <submittedName>
        <fullName evidence="1">Uncharacterized protein</fullName>
    </submittedName>
</protein>
<gene>
    <name evidence="1" type="ORF">DMB68_02540</name>
</gene>
<dbReference type="OrthoDB" id="7875217at2"/>
<keyword evidence="2" id="KW-1185">Reference proteome</keyword>
<sequence>MTNNWEEIKWIFEPDGTLRDIYVENVDIEDWKILIDHLNANHIVKYGPSDDNQIINKIDKNYLIQLLTDVTGKLELKTVAIIIDDIIINTHFFTINEIEFDIEPEEISSVEDYEKVLSFMNEISQVLNKQLILTGENQIQFPLVRIEFSKNLIEALTKKDAEKLWK</sequence>
<dbReference type="EMBL" id="QJHL01000001">
    <property type="protein sequence ID" value="PXY46085.1"/>
    <property type="molecule type" value="Genomic_DNA"/>
</dbReference>
<evidence type="ECO:0000313" key="2">
    <source>
        <dbReference type="Proteomes" id="UP000247681"/>
    </source>
</evidence>
<comment type="caution">
    <text evidence="1">The sequence shown here is derived from an EMBL/GenBank/DDBJ whole genome shotgun (WGS) entry which is preliminary data.</text>
</comment>